<dbReference type="EMBL" id="ML732822">
    <property type="protein sequence ID" value="KAB8271018.1"/>
    <property type="molecule type" value="Genomic_DNA"/>
</dbReference>
<dbReference type="PANTHER" id="PTHR46082:SF11">
    <property type="entry name" value="AAA+ ATPASE DOMAIN-CONTAINING PROTEIN-RELATED"/>
    <property type="match status" value="1"/>
</dbReference>
<feature type="domain" description="Nucleoside phosphorylase" evidence="1">
    <location>
        <begin position="14"/>
        <end position="298"/>
    </location>
</feature>
<protein>
    <submittedName>
        <fullName evidence="2">Nucleoside phosphorylase domain-containing protein</fullName>
    </submittedName>
</protein>
<evidence type="ECO:0000313" key="3">
    <source>
        <dbReference type="Proteomes" id="UP000326289"/>
    </source>
</evidence>
<evidence type="ECO:0000259" key="1">
    <source>
        <dbReference type="Pfam" id="PF01048"/>
    </source>
</evidence>
<gene>
    <name evidence="2" type="ORF">BDV30DRAFT_228521</name>
</gene>
<accession>A0A5N6IXB0</accession>
<reference evidence="2 3" key="1">
    <citation type="submission" date="2019-04" db="EMBL/GenBank/DDBJ databases">
        <title>Fungal friends and foes A comparative genomics study of 23 Aspergillus species from section Flavi.</title>
        <authorList>
            <consortium name="DOE Joint Genome Institute"/>
            <person name="Kjaerbolling I."/>
            <person name="Vesth T.C."/>
            <person name="Frisvad J.C."/>
            <person name="Nybo J.L."/>
            <person name="Theobald S."/>
            <person name="Kildgaard S."/>
            <person name="Petersen T.I."/>
            <person name="Kuo A."/>
            <person name="Sato A."/>
            <person name="Lyhne E.K."/>
            <person name="Kogle M.E."/>
            <person name="Wiebenga A."/>
            <person name="Kun R.S."/>
            <person name="Lubbers R.J."/>
            <person name="Makela M.R."/>
            <person name="Barry K."/>
            <person name="Chovatia M."/>
            <person name="Clum A."/>
            <person name="Daum C."/>
            <person name="Haridas S."/>
            <person name="He G."/>
            <person name="LaButti K."/>
            <person name="Lipzen A."/>
            <person name="Mondo S."/>
            <person name="Pangilinan J."/>
            <person name="Riley R."/>
            <person name="Salamov A."/>
            <person name="Simmons B.A."/>
            <person name="Magnuson J.K."/>
            <person name="Henrissat B."/>
            <person name="Mortensen U.H."/>
            <person name="Larsen T.O."/>
            <person name="De vries R.P."/>
            <person name="Grigoriev I.V."/>
            <person name="Machida M."/>
            <person name="Baker S.E."/>
            <person name="Andersen M.R."/>
        </authorList>
    </citation>
    <scope>NUCLEOTIDE SEQUENCE [LARGE SCALE GENOMIC DNA]</scope>
    <source>
        <strain evidence="2 3">CBS 117635</strain>
    </source>
</reference>
<dbReference type="Gene3D" id="3.40.50.1580">
    <property type="entry name" value="Nucleoside phosphorylase domain"/>
    <property type="match status" value="1"/>
</dbReference>
<dbReference type="GO" id="GO:0003824">
    <property type="term" value="F:catalytic activity"/>
    <property type="evidence" value="ECO:0007669"/>
    <property type="project" value="InterPro"/>
</dbReference>
<sequence>MPPMTRLSYNDYTVGWICALPLEMAAAKVMMDEIHEDLPVPPNDHNTYILGKIRDHNVVIACLPTAQYGIVSAATVAMQLLSSFHSIRFGLMVGIGGGVPNENVDIRLGDIVVSNPRETHGGVVQYNYGKAMSDGYFQRTGILSPPPGVILTALSKLQANHFTGESQFMDFLSEITHKIPQEASSTFARPTQEDYLYCADYNHVNIKLKTCDDCDKARAVRRSPRKHNKPEIHYGLIASGDQLVKNSQLRDKLGRELGVYCVEMEAAGLMNNYPCLVVRGISDYADSHKNDQWQGYAAAVAAAYAKELLSVTPISYLDHTRTVNDTVSDSENSPFR</sequence>
<keyword evidence="3" id="KW-1185">Reference proteome</keyword>
<evidence type="ECO:0000313" key="2">
    <source>
        <dbReference type="EMBL" id="KAB8271018.1"/>
    </source>
</evidence>
<dbReference type="CDD" id="cd09008">
    <property type="entry name" value="MTAN"/>
    <property type="match status" value="1"/>
</dbReference>
<dbReference type="AlphaFoldDB" id="A0A5N6IXB0"/>
<organism evidence="2 3">
    <name type="scientific">Aspergillus minisclerotigenes</name>
    <dbReference type="NCBI Taxonomy" id="656917"/>
    <lineage>
        <taxon>Eukaryota</taxon>
        <taxon>Fungi</taxon>
        <taxon>Dikarya</taxon>
        <taxon>Ascomycota</taxon>
        <taxon>Pezizomycotina</taxon>
        <taxon>Eurotiomycetes</taxon>
        <taxon>Eurotiomycetidae</taxon>
        <taxon>Eurotiales</taxon>
        <taxon>Aspergillaceae</taxon>
        <taxon>Aspergillus</taxon>
        <taxon>Aspergillus subgen. Circumdati</taxon>
    </lineage>
</organism>
<dbReference type="InterPro" id="IPR035994">
    <property type="entry name" value="Nucleoside_phosphorylase_sf"/>
</dbReference>
<dbReference type="InterPro" id="IPR053137">
    <property type="entry name" value="NLR-like"/>
</dbReference>
<name>A0A5N6IXB0_9EURO</name>
<dbReference type="InterPro" id="IPR000845">
    <property type="entry name" value="Nucleoside_phosphorylase_d"/>
</dbReference>
<proteinExistence type="predicted"/>
<dbReference type="Pfam" id="PF01048">
    <property type="entry name" value="PNP_UDP_1"/>
    <property type="match status" value="1"/>
</dbReference>
<dbReference type="PANTHER" id="PTHR46082">
    <property type="entry name" value="ATP/GTP-BINDING PROTEIN-RELATED"/>
    <property type="match status" value="1"/>
</dbReference>
<dbReference type="Proteomes" id="UP000326289">
    <property type="component" value="Unassembled WGS sequence"/>
</dbReference>
<dbReference type="SUPFAM" id="SSF53167">
    <property type="entry name" value="Purine and uridine phosphorylases"/>
    <property type="match status" value="1"/>
</dbReference>
<dbReference type="GO" id="GO:0009116">
    <property type="term" value="P:nucleoside metabolic process"/>
    <property type="evidence" value="ECO:0007669"/>
    <property type="project" value="InterPro"/>
</dbReference>